<organism evidence="2 3">
    <name type="scientific">Rhizopus oryzae</name>
    <name type="common">Mucormycosis agent</name>
    <name type="synonym">Rhizopus arrhizus var. delemar</name>
    <dbReference type="NCBI Taxonomy" id="64495"/>
    <lineage>
        <taxon>Eukaryota</taxon>
        <taxon>Fungi</taxon>
        <taxon>Fungi incertae sedis</taxon>
        <taxon>Mucoromycota</taxon>
        <taxon>Mucoromycotina</taxon>
        <taxon>Mucoromycetes</taxon>
        <taxon>Mucorales</taxon>
        <taxon>Mucorineae</taxon>
        <taxon>Rhizopodaceae</taxon>
        <taxon>Rhizopus</taxon>
    </lineage>
</organism>
<gene>
    <name evidence="2" type="ORF">G6F64_012242</name>
</gene>
<evidence type="ECO:0000313" key="2">
    <source>
        <dbReference type="EMBL" id="KAG1300943.1"/>
    </source>
</evidence>
<protein>
    <submittedName>
        <fullName evidence="2">Uncharacterized protein</fullName>
    </submittedName>
</protein>
<dbReference type="Proteomes" id="UP000716291">
    <property type="component" value="Unassembled WGS sequence"/>
</dbReference>
<dbReference type="EMBL" id="JAANQT010003568">
    <property type="protein sequence ID" value="KAG1300943.1"/>
    <property type="molecule type" value="Genomic_DNA"/>
</dbReference>
<feature type="compositionally biased region" description="Polar residues" evidence="1">
    <location>
        <begin position="66"/>
        <end position="75"/>
    </location>
</feature>
<keyword evidence="3" id="KW-1185">Reference proteome</keyword>
<evidence type="ECO:0000256" key="1">
    <source>
        <dbReference type="SAM" id="MobiDB-lite"/>
    </source>
</evidence>
<proteinExistence type="predicted"/>
<evidence type="ECO:0000313" key="3">
    <source>
        <dbReference type="Proteomes" id="UP000716291"/>
    </source>
</evidence>
<feature type="region of interest" description="Disordered" evidence="1">
    <location>
        <begin position="66"/>
        <end position="93"/>
    </location>
</feature>
<name>A0A9P7BLQ0_RHIOR</name>
<accession>A0A9P7BLQ0</accession>
<reference evidence="2" key="1">
    <citation type="journal article" date="2020" name="Microb. Genom.">
        <title>Genetic diversity of clinical and environmental Mucorales isolates obtained from an investigation of mucormycosis cases among solid organ transplant recipients.</title>
        <authorList>
            <person name="Nguyen M.H."/>
            <person name="Kaul D."/>
            <person name="Muto C."/>
            <person name="Cheng S.J."/>
            <person name="Richter R.A."/>
            <person name="Bruno V.M."/>
            <person name="Liu G."/>
            <person name="Beyhan S."/>
            <person name="Sundermann A.J."/>
            <person name="Mounaud S."/>
            <person name="Pasculle A.W."/>
            <person name="Nierman W.C."/>
            <person name="Driscoll E."/>
            <person name="Cumbie R."/>
            <person name="Clancy C.J."/>
            <person name="Dupont C.L."/>
        </authorList>
    </citation>
    <scope>NUCLEOTIDE SEQUENCE</scope>
    <source>
        <strain evidence="2">GL11</strain>
    </source>
</reference>
<sequence length="204" mass="22840">MGDKYFDQDAKDALLNDLKQWNSSIESTRFWKERARVKTIVETRSACSNFVNEIIVQETPSSAAFANRGASSAGQSADDEVHNNSQDDINGRGDTDVETPTIPYDHNCSTNAALDTSWLVNNTNIVELFREYQCQARATQQLFQLETDMQEVPSLSDILFLAPNNHSSLKSRIFGLDTLHSLCSHMADHWMNVDTGDNTLSDSE</sequence>
<comment type="caution">
    <text evidence="2">The sequence shown here is derived from an EMBL/GenBank/DDBJ whole genome shotgun (WGS) entry which is preliminary data.</text>
</comment>
<dbReference type="AlphaFoldDB" id="A0A9P7BLQ0"/>